<accession>X1SJX7</accession>
<gene>
    <name evidence="1" type="ORF">S12H4_24195</name>
</gene>
<name>X1SJX7_9ZZZZ</name>
<protein>
    <submittedName>
        <fullName evidence="1">Uncharacterized protein</fullName>
    </submittedName>
</protein>
<proteinExistence type="predicted"/>
<sequence>TSMRKAKYPTIEPYTVCEVWVDITNHGDGSGTQIVHIWDSVGNVDINITVTLEPGETYTWHRSQWIDFSRLPSYVVWAQGDWVENNYSRAIFP</sequence>
<evidence type="ECO:0000313" key="1">
    <source>
        <dbReference type="EMBL" id="GAI75680.1"/>
    </source>
</evidence>
<comment type="caution">
    <text evidence="1">The sequence shown here is derived from an EMBL/GenBank/DDBJ whole genome shotgun (WGS) entry which is preliminary data.</text>
</comment>
<reference evidence="1" key="1">
    <citation type="journal article" date="2014" name="Front. Microbiol.">
        <title>High frequency of phylogenetically diverse reductive dehalogenase-homologous genes in deep subseafloor sedimentary metagenomes.</title>
        <authorList>
            <person name="Kawai M."/>
            <person name="Futagami T."/>
            <person name="Toyoda A."/>
            <person name="Takaki Y."/>
            <person name="Nishi S."/>
            <person name="Hori S."/>
            <person name="Arai W."/>
            <person name="Tsubouchi T."/>
            <person name="Morono Y."/>
            <person name="Uchiyama I."/>
            <person name="Ito T."/>
            <person name="Fujiyama A."/>
            <person name="Inagaki F."/>
            <person name="Takami H."/>
        </authorList>
    </citation>
    <scope>NUCLEOTIDE SEQUENCE</scope>
    <source>
        <strain evidence="1">Expedition CK06-06</strain>
    </source>
</reference>
<dbReference type="EMBL" id="BARW01013061">
    <property type="protein sequence ID" value="GAI75680.1"/>
    <property type="molecule type" value="Genomic_DNA"/>
</dbReference>
<feature type="non-terminal residue" evidence="1">
    <location>
        <position position="1"/>
    </location>
</feature>
<dbReference type="AlphaFoldDB" id="X1SJX7"/>
<organism evidence="1">
    <name type="scientific">marine sediment metagenome</name>
    <dbReference type="NCBI Taxonomy" id="412755"/>
    <lineage>
        <taxon>unclassified sequences</taxon>
        <taxon>metagenomes</taxon>
        <taxon>ecological metagenomes</taxon>
    </lineage>
</organism>